<protein>
    <submittedName>
        <fullName evidence="1">Histidine phosphatase superfamily (Branch 1) domain-containing protein</fullName>
    </submittedName>
</protein>
<dbReference type="PANTHER" id="PTHR16469:SF27">
    <property type="entry name" value="UBIQUITIN-ASSOCIATED AND SH3 DOMAIN-CONTAINING BA-RELATED"/>
    <property type="match status" value="1"/>
</dbReference>
<evidence type="ECO:0000313" key="2">
    <source>
        <dbReference type="Proteomes" id="UP001201812"/>
    </source>
</evidence>
<dbReference type="Gene3D" id="3.40.50.1240">
    <property type="entry name" value="Phosphoglycerate mutase-like"/>
    <property type="match status" value="1"/>
</dbReference>
<dbReference type="EMBL" id="JAKKPZ010000004">
    <property type="protein sequence ID" value="KAI1722044.1"/>
    <property type="molecule type" value="Genomic_DNA"/>
</dbReference>
<organism evidence="1 2">
    <name type="scientific">Ditylenchus destructor</name>
    <dbReference type="NCBI Taxonomy" id="166010"/>
    <lineage>
        <taxon>Eukaryota</taxon>
        <taxon>Metazoa</taxon>
        <taxon>Ecdysozoa</taxon>
        <taxon>Nematoda</taxon>
        <taxon>Chromadorea</taxon>
        <taxon>Rhabditida</taxon>
        <taxon>Tylenchina</taxon>
        <taxon>Tylenchomorpha</taxon>
        <taxon>Sphaerularioidea</taxon>
        <taxon>Anguinidae</taxon>
        <taxon>Anguininae</taxon>
        <taxon>Ditylenchus</taxon>
    </lineage>
</organism>
<dbReference type="InterPro" id="IPR013078">
    <property type="entry name" value="His_Pase_superF_clade-1"/>
</dbReference>
<dbReference type="SUPFAM" id="SSF53254">
    <property type="entry name" value="Phosphoglycerate mutase-like"/>
    <property type="match status" value="1"/>
</dbReference>
<dbReference type="CDD" id="cd07067">
    <property type="entry name" value="HP_PGM_like"/>
    <property type="match status" value="1"/>
</dbReference>
<proteinExistence type="predicted"/>
<name>A0AAD4R7N7_9BILA</name>
<sequence length="301" mass="34140">MSANENSGLSEVQATSYTKAGFYKKCSPDNVFIMLNAQTVDVVFPNWIAQSKMDSLGYYQPFNLNVPASIPRRENNVKYYQLDPPLSQFGLHSAKLMGKKLKADGADIRRIYCTPQLQSVQTATKIKKYFADCNIFVDQDLLASYIDPNALLSVAQLQNNGYPVNTKHKGDWVPPEKGEPLEKTFTMILQVFQKATDEHKSHNILFVVEAPVMKLLVDFLAGEISLERNCYLFRASMYAIEKKAKIIYQPAAILPFKWITSSDGSEYILKRDLSYLMSLTCEAHSTFIDEDVSRRTNRTNT</sequence>
<dbReference type="InterPro" id="IPR029033">
    <property type="entry name" value="His_PPase_superfam"/>
</dbReference>
<dbReference type="AlphaFoldDB" id="A0AAD4R7N7"/>
<evidence type="ECO:0000313" key="1">
    <source>
        <dbReference type="EMBL" id="KAI1722044.1"/>
    </source>
</evidence>
<keyword evidence="2" id="KW-1185">Reference proteome</keyword>
<dbReference type="Pfam" id="PF00300">
    <property type="entry name" value="His_Phos_1"/>
    <property type="match status" value="1"/>
</dbReference>
<dbReference type="GO" id="GO:0016791">
    <property type="term" value="F:phosphatase activity"/>
    <property type="evidence" value="ECO:0007669"/>
    <property type="project" value="UniProtKB-ARBA"/>
</dbReference>
<gene>
    <name evidence="1" type="ORF">DdX_04339</name>
</gene>
<dbReference type="Proteomes" id="UP001201812">
    <property type="component" value="Unassembled WGS sequence"/>
</dbReference>
<dbReference type="PANTHER" id="PTHR16469">
    <property type="entry name" value="UBIQUITIN-ASSOCIATED AND SH3 DOMAIN-CONTAINING BA-RELATED"/>
    <property type="match status" value="1"/>
</dbReference>
<comment type="caution">
    <text evidence="1">The sequence shown here is derived from an EMBL/GenBank/DDBJ whole genome shotgun (WGS) entry which is preliminary data.</text>
</comment>
<dbReference type="InterPro" id="IPR051710">
    <property type="entry name" value="Phosphatase_SH3-domain"/>
</dbReference>
<accession>A0AAD4R7N7</accession>
<reference evidence="1" key="1">
    <citation type="submission" date="2022-01" db="EMBL/GenBank/DDBJ databases">
        <title>Genome Sequence Resource for Two Populations of Ditylenchus destructor, the Migratory Endoparasitic Phytonematode.</title>
        <authorList>
            <person name="Zhang H."/>
            <person name="Lin R."/>
            <person name="Xie B."/>
        </authorList>
    </citation>
    <scope>NUCLEOTIDE SEQUENCE</scope>
    <source>
        <strain evidence="1">BazhouSP</strain>
    </source>
</reference>